<dbReference type="Proteomes" id="UP000256388">
    <property type="component" value="Unassembled WGS sequence"/>
</dbReference>
<evidence type="ECO:0000313" key="16">
    <source>
        <dbReference type="Proteomes" id="UP000256388"/>
    </source>
</evidence>
<keyword evidence="7 13" id="KW-0406">Ion transport</keyword>
<comment type="function">
    <text evidence="11 13">F(1)F(0) ATP synthase produces ATP from ADP in the presence of a proton or sodium gradient. F-type ATPases consist of two structural domains, F(1) containing the extramembraneous catalytic core and F(0) containing the membrane proton channel, linked together by a central stalk and a peripheral stalk. During catalysis, ATP synthesis in the catalytic domain of F(1) is coupled via a rotary mechanism of the central stalk subunits to proton translocation.</text>
</comment>
<dbReference type="EMBL" id="QUMS01000001">
    <property type="protein sequence ID" value="REG10227.1"/>
    <property type="molecule type" value="Genomic_DNA"/>
</dbReference>
<accession>A0A347ZV56</accession>
<dbReference type="RefSeq" id="WP_116223419.1">
    <property type="nucleotide sequence ID" value="NZ_AP018437.1"/>
</dbReference>
<dbReference type="InterPro" id="IPR050059">
    <property type="entry name" value="ATP_synthase_B_chain"/>
</dbReference>
<organism evidence="15 16">
    <name type="scientific">Pelolinea submarina</name>
    <dbReference type="NCBI Taxonomy" id="913107"/>
    <lineage>
        <taxon>Bacteria</taxon>
        <taxon>Bacillati</taxon>
        <taxon>Chloroflexota</taxon>
        <taxon>Anaerolineae</taxon>
        <taxon>Anaerolineales</taxon>
        <taxon>Anaerolineaceae</taxon>
        <taxon>Pelolinea</taxon>
    </lineage>
</organism>
<dbReference type="CDD" id="cd06503">
    <property type="entry name" value="ATP-synt_Fo_b"/>
    <property type="match status" value="1"/>
</dbReference>
<keyword evidence="6 13" id="KW-1133">Transmembrane helix</keyword>
<keyword evidence="9" id="KW-0139">CF(1)</keyword>
<feature type="transmembrane region" description="Helical" evidence="13">
    <location>
        <begin position="6"/>
        <end position="28"/>
    </location>
</feature>
<dbReference type="Pfam" id="PF00430">
    <property type="entry name" value="ATP-synt_B"/>
    <property type="match status" value="1"/>
</dbReference>
<dbReference type="AlphaFoldDB" id="A0A347ZV56"/>
<dbReference type="OrthoDB" id="165120at2"/>
<evidence type="ECO:0000256" key="14">
    <source>
        <dbReference type="SAM" id="Coils"/>
    </source>
</evidence>
<dbReference type="PANTHER" id="PTHR33445">
    <property type="entry name" value="ATP SYNTHASE SUBUNIT B', CHLOROPLASTIC"/>
    <property type="match status" value="1"/>
</dbReference>
<keyword evidence="14" id="KW-0175">Coiled coil</keyword>
<comment type="function">
    <text evidence="13">Component of the F(0) channel, it forms part of the peripheral stalk, linking F(1) to F(0).</text>
</comment>
<proteinExistence type="inferred from homology"/>
<comment type="subcellular location">
    <subcellularLocation>
        <location evidence="13">Cell membrane</location>
        <topology evidence="13">Single-pass membrane protein</topology>
    </subcellularLocation>
    <subcellularLocation>
        <location evidence="12">Endomembrane system</location>
        <topology evidence="12">Single-pass membrane protein</topology>
    </subcellularLocation>
</comment>
<evidence type="ECO:0000256" key="8">
    <source>
        <dbReference type="ARBA" id="ARBA00023136"/>
    </source>
</evidence>
<evidence type="ECO:0000313" key="15">
    <source>
        <dbReference type="EMBL" id="REG10227.1"/>
    </source>
</evidence>
<reference evidence="15 16" key="1">
    <citation type="submission" date="2018-08" db="EMBL/GenBank/DDBJ databases">
        <title>Genomic Encyclopedia of Type Strains, Phase IV (KMG-IV): sequencing the most valuable type-strain genomes for metagenomic binning, comparative biology and taxonomic classification.</title>
        <authorList>
            <person name="Goeker M."/>
        </authorList>
    </citation>
    <scope>NUCLEOTIDE SEQUENCE [LARGE SCALE GENOMIC DNA]</scope>
    <source>
        <strain evidence="15 16">DSM 23923</strain>
    </source>
</reference>
<dbReference type="GO" id="GO:0046961">
    <property type="term" value="F:proton-transporting ATPase activity, rotational mechanism"/>
    <property type="evidence" value="ECO:0007669"/>
    <property type="project" value="TreeGrafter"/>
</dbReference>
<dbReference type="PROSITE" id="PS00389">
    <property type="entry name" value="ATPASE_DELTA"/>
    <property type="match status" value="1"/>
</dbReference>
<keyword evidence="10 13" id="KW-0066">ATP synthesis</keyword>
<evidence type="ECO:0000256" key="7">
    <source>
        <dbReference type="ARBA" id="ARBA00023065"/>
    </source>
</evidence>
<keyword evidence="4 13" id="KW-0812">Transmembrane</keyword>
<evidence type="ECO:0000256" key="3">
    <source>
        <dbReference type="ARBA" id="ARBA00022547"/>
    </source>
</evidence>
<comment type="subunit">
    <text evidence="13">F-type ATPases have 2 components, F(1) - the catalytic core - and F(0) - the membrane proton channel. F(1) has five subunits: alpha(3), beta(3), gamma(1), delta(1), epsilon(1). F(0) has three main subunits: a(1), b(2) and c(10-14). The alpha and beta chains form an alternating ring which encloses part of the gamma chain. F(1) is attached to F(0) by a central stalk formed by the gamma and epsilon chains, while a peripheral stalk is formed by the delta and b chains.</text>
</comment>
<sequence>MLEIDLVTILFQIINFVVLAAALYFLLFKRMIKKADQRKQEAEVVRQESLQNLEESKKLRVEAEDYLSNISQKVDEHIEKAKQEIEQHREQVLQLTKEEAEEIYKQRKEDSIRTQKRTVEKFRKKILDTIVEVSQQTLQLTTPDEIHHLLIKQMNERVWDLGKSEMRRVETIRKSLADREPILEIHTAKPLTREEKAQAIRTFSALADKNVKLELDTDPDLVAGLRVRLGDFIVDNSLATKLNEISENTLQQLSDKLDKLEI</sequence>
<evidence type="ECO:0000256" key="13">
    <source>
        <dbReference type="HAMAP-Rule" id="MF_01398"/>
    </source>
</evidence>
<comment type="caution">
    <text evidence="15">The sequence shown here is derived from an EMBL/GenBank/DDBJ whole genome shotgun (WGS) entry which is preliminary data.</text>
</comment>
<feature type="coiled-coil region" evidence="14">
    <location>
        <begin position="32"/>
        <end position="98"/>
    </location>
</feature>
<dbReference type="GO" id="GO:0046933">
    <property type="term" value="F:proton-transporting ATP synthase activity, rotational mechanism"/>
    <property type="evidence" value="ECO:0007669"/>
    <property type="project" value="UniProtKB-UniRule"/>
</dbReference>
<keyword evidence="2 13" id="KW-0813">Transport</keyword>
<evidence type="ECO:0000256" key="10">
    <source>
        <dbReference type="ARBA" id="ARBA00023310"/>
    </source>
</evidence>
<evidence type="ECO:0000256" key="4">
    <source>
        <dbReference type="ARBA" id="ARBA00022692"/>
    </source>
</evidence>
<dbReference type="InterPro" id="IPR002146">
    <property type="entry name" value="ATP_synth_b/b'su_bac/chlpt"/>
</dbReference>
<keyword evidence="3 13" id="KW-0138">CF(0)</keyword>
<evidence type="ECO:0000256" key="11">
    <source>
        <dbReference type="ARBA" id="ARBA00025198"/>
    </source>
</evidence>
<evidence type="ECO:0000256" key="1">
    <source>
        <dbReference type="ARBA" id="ARBA00005513"/>
    </source>
</evidence>
<dbReference type="PANTHER" id="PTHR33445:SF2">
    <property type="entry name" value="ATP SYNTHASE SUBUNIT B', CHLOROPLASTIC"/>
    <property type="match status" value="1"/>
</dbReference>
<evidence type="ECO:0000256" key="6">
    <source>
        <dbReference type="ARBA" id="ARBA00022989"/>
    </source>
</evidence>
<dbReference type="InterPro" id="IPR000711">
    <property type="entry name" value="ATPase_OSCP/dsu"/>
</dbReference>
<evidence type="ECO:0000256" key="9">
    <source>
        <dbReference type="ARBA" id="ARBA00023196"/>
    </source>
</evidence>
<gene>
    <name evidence="13" type="primary">atpF</name>
    <name evidence="15" type="ORF">DFR64_0079</name>
</gene>
<dbReference type="GO" id="GO:0012505">
    <property type="term" value="C:endomembrane system"/>
    <property type="evidence" value="ECO:0007669"/>
    <property type="project" value="UniProtKB-SubCell"/>
</dbReference>
<dbReference type="PRINTS" id="PR00125">
    <property type="entry name" value="ATPASEDELTA"/>
</dbReference>
<dbReference type="HAMAP" id="MF_01398">
    <property type="entry name" value="ATP_synth_b_bprime"/>
    <property type="match status" value="1"/>
</dbReference>
<protein>
    <recommendedName>
        <fullName evidence="13">ATP synthase subunit b</fullName>
    </recommendedName>
    <alternativeName>
        <fullName evidence="13">ATP synthase F(0) sector subunit b</fullName>
    </alternativeName>
    <alternativeName>
        <fullName evidence="13">ATPase subunit I</fullName>
    </alternativeName>
    <alternativeName>
        <fullName evidence="13">F-type ATPase subunit b</fullName>
        <shortName evidence="13">F-ATPase subunit b</shortName>
    </alternativeName>
</protein>
<name>A0A347ZV56_9CHLR</name>
<evidence type="ECO:0000256" key="2">
    <source>
        <dbReference type="ARBA" id="ARBA00022448"/>
    </source>
</evidence>
<keyword evidence="13" id="KW-1003">Cell membrane</keyword>
<keyword evidence="16" id="KW-1185">Reference proteome</keyword>
<dbReference type="InterPro" id="IPR020781">
    <property type="entry name" value="ATPase_OSCP/d_CS"/>
</dbReference>
<dbReference type="Pfam" id="PF00213">
    <property type="entry name" value="OSCP"/>
    <property type="match status" value="1"/>
</dbReference>
<evidence type="ECO:0000256" key="5">
    <source>
        <dbReference type="ARBA" id="ARBA00022781"/>
    </source>
</evidence>
<keyword evidence="5 13" id="KW-0375">Hydrogen ion transport</keyword>
<comment type="similarity">
    <text evidence="1 13">Belongs to the ATPase B chain family.</text>
</comment>
<dbReference type="GO" id="GO:0045259">
    <property type="term" value="C:proton-transporting ATP synthase complex"/>
    <property type="evidence" value="ECO:0007669"/>
    <property type="project" value="UniProtKB-KW"/>
</dbReference>
<keyword evidence="8 13" id="KW-0472">Membrane</keyword>
<evidence type="ECO:0000256" key="12">
    <source>
        <dbReference type="ARBA" id="ARBA00037847"/>
    </source>
</evidence>
<dbReference type="GO" id="GO:0005886">
    <property type="term" value="C:plasma membrane"/>
    <property type="evidence" value="ECO:0007669"/>
    <property type="project" value="UniProtKB-SubCell"/>
</dbReference>